<keyword evidence="2" id="KW-1185">Reference proteome</keyword>
<comment type="caution">
    <text evidence="1">The sequence shown here is derived from an EMBL/GenBank/DDBJ whole genome shotgun (WGS) entry which is preliminary data.</text>
</comment>
<evidence type="ECO:0000313" key="2">
    <source>
        <dbReference type="Proteomes" id="UP001642720"/>
    </source>
</evidence>
<dbReference type="RefSeq" id="XP_073561142.1">
    <property type="nucleotide sequence ID" value="XM_073700200.1"/>
</dbReference>
<dbReference type="EMBL" id="PPTA01000003">
    <property type="protein sequence ID" value="TFB04941.1"/>
    <property type="molecule type" value="Genomic_DNA"/>
</dbReference>
<sequence length="98" mass="10672">MTRRKRDGDHHSEICLDTATSTQQPASEALGPLVHGWTTDDARTVPSLLAMMLVGLRFRRRETSFAYKDRPTSPPACVDAAMCLALKGDGKRDGSGGR</sequence>
<proteinExistence type="predicted"/>
<dbReference type="GeneID" id="300574650"/>
<organism evidence="1 2">
    <name type="scientific">Trichoderma ghanense</name>
    <dbReference type="NCBI Taxonomy" id="65468"/>
    <lineage>
        <taxon>Eukaryota</taxon>
        <taxon>Fungi</taxon>
        <taxon>Dikarya</taxon>
        <taxon>Ascomycota</taxon>
        <taxon>Pezizomycotina</taxon>
        <taxon>Sordariomycetes</taxon>
        <taxon>Hypocreomycetidae</taxon>
        <taxon>Hypocreales</taxon>
        <taxon>Hypocreaceae</taxon>
        <taxon>Trichoderma</taxon>
    </lineage>
</organism>
<accession>A0ABY2H9V9</accession>
<dbReference type="Proteomes" id="UP001642720">
    <property type="component" value="Unassembled WGS sequence"/>
</dbReference>
<name>A0ABY2H9V9_9HYPO</name>
<evidence type="ECO:0000313" key="1">
    <source>
        <dbReference type="EMBL" id="TFB04941.1"/>
    </source>
</evidence>
<protein>
    <submittedName>
        <fullName evidence="1">Uncharacterized protein</fullName>
    </submittedName>
</protein>
<gene>
    <name evidence="1" type="ORF">CCMA1212_002829</name>
</gene>
<reference evidence="1 2" key="1">
    <citation type="submission" date="2018-01" db="EMBL/GenBank/DDBJ databases">
        <title>Genome characterization of the sugarcane-associated fungus Trichoderma ghanense CCMA-1212 and their application in lignocelulose bioconversion.</title>
        <authorList>
            <person name="Steindorff A.S."/>
            <person name="Mendes T.D."/>
            <person name="Vilela E.S.D."/>
            <person name="Rodrigues D.S."/>
            <person name="Formighieri E.F."/>
            <person name="Melo I.S."/>
            <person name="Favaro L.C.L."/>
        </authorList>
    </citation>
    <scope>NUCLEOTIDE SEQUENCE [LARGE SCALE GENOMIC DNA]</scope>
    <source>
        <strain evidence="1 2">CCMA-1212</strain>
    </source>
</reference>